<dbReference type="SUPFAM" id="SSF54637">
    <property type="entry name" value="Thioesterase/thiol ester dehydrase-isomerase"/>
    <property type="match status" value="2"/>
</dbReference>
<dbReference type="InterPro" id="IPR049449">
    <property type="entry name" value="TesB_ACOT8-like_N"/>
</dbReference>
<dbReference type="EMBL" id="JBHLUE010000026">
    <property type="protein sequence ID" value="MFC0567641.1"/>
    <property type="molecule type" value="Genomic_DNA"/>
</dbReference>
<name>A0ABV6P3N6_9ACTN</name>
<evidence type="ECO:0000256" key="1">
    <source>
        <dbReference type="SAM" id="MobiDB-lite"/>
    </source>
</evidence>
<protein>
    <submittedName>
        <fullName evidence="4">Thioesterase family protein</fullName>
    </submittedName>
</protein>
<evidence type="ECO:0000259" key="3">
    <source>
        <dbReference type="Pfam" id="PF20789"/>
    </source>
</evidence>
<feature type="region of interest" description="Disordered" evidence="1">
    <location>
        <begin position="1"/>
        <end position="24"/>
    </location>
</feature>
<evidence type="ECO:0000313" key="5">
    <source>
        <dbReference type="Proteomes" id="UP001589894"/>
    </source>
</evidence>
<dbReference type="PANTHER" id="PTHR38110:SF1">
    <property type="entry name" value="THIOESTERASE DOMAIN-CONTAINING PROTEIN"/>
    <property type="match status" value="1"/>
</dbReference>
<reference evidence="4 5" key="1">
    <citation type="submission" date="2024-09" db="EMBL/GenBank/DDBJ databases">
        <authorList>
            <person name="Sun Q."/>
            <person name="Mori K."/>
        </authorList>
    </citation>
    <scope>NUCLEOTIDE SEQUENCE [LARGE SCALE GENOMIC DNA]</scope>
    <source>
        <strain evidence="4 5">TBRC 2205</strain>
    </source>
</reference>
<evidence type="ECO:0000259" key="2">
    <source>
        <dbReference type="Pfam" id="PF13622"/>
    </source>
</evidence>
<organism evidence="4 5">
    <name type="scientific">Plantactinospora siamensis</name>
    <dbReference type="NCBI Taxonomy" id="555372"/>
    <lineage>
        <taxon>Bacteria</taxon>
        <taxon>Bacillati</taxon>
        <taxon>Actinomycetota</taxon>
        <taxon>Actinomycetes</taxon>
        <taxon>Micromonosporales</taxon>
        <taxon>Micromonosporaceae</taxon>
        <taxon>Plantactinospora</taxon>
    </lineage>
</organism>
<dbReference type="PANTHER" id="PTHR38110">
    <property type="entry name" value="CHROMOSOME 23, WHOLE GENOME SHOTGUN SEQUENCE"/>
    <property type="match status" value="1"/>
</dbReference>
<keyword evidence="5" id="KW-1185">Reference proteome</keyword>
<sequence>MTREPGVLPRPGAQGTSFDDATAVAPRRTEESVFDAVLDGGWAVGAGINGGLVAAVVARALSAELGRSGHRDPLALSAYFLSPCRPGPATVRTETVRAGRGLSTGAAVLSQPGEDGAAVERLRVLASYGDLGALTDEVRTTATPPPMPGPDECVPADQAPATFLDRAPVIRRLDLRLDPATVGWAVGQPSGVGTIRGWFRLPDRREPDPLLLVFAADALPPTPFDLGIFGWVPTVELTVHVRARPVAGWLRVSHTTRNLAGGFLEEDAEIWDEAGRLVAQSRQLARAPGAAHTYTPPA</sequence>
<dbReference type="InterPro" id="IPR052389">
    <property type="entry name" value="Sec_Metab_Biosynth-Assoc"/>
</dbReference>
<dbReference type="InterPro" id="IPR029069">
    <property type="entry name" value="HotDog_dom_sf"/>
</dbReference>
<dbReference type="Proteomes" id="UP001589894">
    <property type="component" value="Unassembled WGS sequence"/>
</dbReference>
<dbReference type="Pfam" id="PF20789">
    <property type="entry name" value="4HBT_3C"/>
    <property type="match status" value="1"/>
</dbReference>
<dbReference type="InterPro" id="IPR049450">
    <property type="entry name" value="ACOT8-like_C"/>
</dbReference>
<dbReference type="InterPro" id="IPR042171">
    <property type="entry name" value="Acyl-CoA_hotdog"/>
</dbReference>
<feature type="domain" description="Acyl-CoA thioesterase-like C-terminal" evidence="3">
    <location>
        <begin position="150"/>
        <end position="285"/>
    </location>
</feature>
<accession>A0ABV6P3N6</accession>
<dbReference type="Gene3D" id="2.40.160.210">
    <property type="entry name" value="Acyl-CoA thioesterase, double hotdog domain"/>
    <property type="match status" value="1"/>
</dbReference>
<dbReference type="Pfam" id="PF13622">
    <property type="entry name" value="4HBT_3"/>
    <property type="match status" value="1"/>
</dbReference>
<gene>
    <name evidence="4" type="ORF">ACFFHU_26320</name>
</gene>
<evidence type="ECO:0000313" key="4">
    <source>
        <dbReference type="EMBL" id="MFC0567641.1"/>
    </source>
</evidence>
<feature type="domain" description="Acyl-CoA thioesterase-like N-terminal HotDog" evidence="2">
    <location>
        <begin position="39"/>
        <end position="128"/>
    </location>
</feature>
<proteinExistence type="predicted"/>
<comment type="caution">
    <text evidence="4">The sequence shown here is derived from an EMBL/GenBank/DDBJ whole genome shotgun (WGS) entry which is preliminary data.</text>
</comment>
<dbReference type="RefSeq" id="WP_377342954.1">
    <property type="nucleotide sequence ID" value="NZ_JBHLUE010000026.1"/>
</dbReference>